<sequence>GQPAKWCSPSEEPVGGEEEGGRHVSQSRRLRCACVKVSPSAAAGGATLLVPAAAAV</sequence>
<feature type="non-terminal residue" evidence="2">
    <location>
        <position position="1"/>
    </location>
</feature>
<feature type="region of interest" description="Disordered" evidence="1">
    <location>
        <begin position="1"/>
        <end position="26"/>
    </location>
</feature>
<reference evidence="2 3" key="1">
    <citation type="journal article" date="2013" name="BMC Genomics">
        <title>Reconstruction of the lipid metabolism for the microalga Monoraphidium neglectum from its genome sequence reveals characteristics suitable for biofuel production.</title>
        <authorList>
            <person name="Bogen C."/>
            <person name="Al-Dilaimi A."/>
            <person name="Albersmeier A."/>
            <person name="Wichmann J."/>
            <person name="Grundmann M."/>
            <person name="Rupp O."/>
            <person name="Lauersen K.J."/>
            <person name="Blifernez-Klassen O."/>
            <person name="Kalinowski J."/>
            <person name="Goesmann A."/>
            <person name="Mussgnug J.H."/>
            <person name="Kruse O."/>
        </authorList>
    </citation>
    <scope>NUCLEOTIDE SEQUENCE [LARGE SCALE GENOMIC DNA]</scope>
    <source>
        <strain evidence="2 3">SAG 48.87</strain>
    </source>
</reference>
<proteinExistence type="predicted"/>
<protein>
    <submittedName>
        <fullName evidence="2">Uncharacterized protein</fullName>
    </submittedName>
</protein>
<gene>
    <name evidence="2" type="ORF">MNEG_10938</name>
</gene>
<dbReference type="Proteomes" id="UP000054498">
    <property type="component" value="Unassembled WGS sequence"/>
</dbReference>
<evidence type="ECO:0000256" key="1">
    <source>
        <dbReference type="SAM" id="MobiDB-lite"/>
    </source>
</evidence>
<evidence type="ECO:0000313" key="3">
    <source>
        <dbReference type="Proteomes" id="UP000054498"/>
    </source>
</evidence>
<keyword evidence="3" id="KW-1185">Reference proteome</keyword>
<evidence type="ECO:0000313" key="2">
    <source>
        <dbReference type="EMBL" id="KIY97026.1"/>
    </source>
</evidence>
<dbReference type="EMBL" id="KK102740">
    <property type="protein sequence ID" value="KIY97026.1"/>
    <property type="molecule type" value="Genomic_DNA"/>
</dbReference>
<dbReference type="KEGG" id="mng:MNEG_10938"/>
<organism evidence="2 3">
    <name type="scientific">Monoraphidium neglectum</name>
    <dbReference type="NCBI Taxonomy" id="145388"/>
    <lineage>
        <taxon>Eukaryota</taxon>
        <taxon>Viridiplantae</taxon>
        <taxon>Chlorophyta</taxon>
        <taxon>core chlorophytes</taxon>
        <taxon>Chlorophyceae</taxon>
        <taxon>CS clade</taxon>
        <taxon>Sphaeropleales</taxon>
        <taxon>Selenastraceae</taxon>
        <taxon>Monoraphidium</taxon>
    </lineage>
</organism>
<accession>A0A0D2M753</accession>
<name>A0A0D2M753_9CHLO</name>
<dbReference type="RefSeq" id="XP_013896046.1">
    <property type="nucleotide sequence ID" value="XM_014040592.1"/>
</dbReference>
<dbReference type="AlphaFoldDB" id="A0A0D2M753"/>
<dbReference type="GeneID" id="25728150"/>